<protein>
    <submittedName>
        <fullName evidence="2">NYN domain-containing protein</fullName>
    </submittedName>
</protein>
<evidence type="ECO:0000259" key="1">
    <source>
        <dbReference type="Pfam" id="PF01936"/>
    </source>
</evidence>
<comment type="caution">
    <text evidence="2">The sequence shown here is derived from an EMBL/GenBank/DDBJ whole genome shotgun (WGS) entry which is preliminary data.</text>
</comment>
<organism evidence="2 3">
    <name type="scientific">Zhongshania marina</name>
    <dbReference type="NCBI Taxonomy" id="2304603"/>
    <lineage>
        <taxon>Bacteria</taxon>
        <taxon>Pseudomonadati</taxon>
        <taxon>Pseudomonadota</taxon>
        <taxon>Gammaproteobacteria</taxon>
        <taxon>Cellvibrionales</taxon>
        <taxon>Spongiibacteraceae</taxon>
        <taxon>Zhongshania</taxon>
    </lineage>
</organism>
<dbReference type="Pfam" id="PF01936">
    <property type="entry name" value="NYN"/>
    <property type="match status" value="1"/>
</dbReference>
<name>A0ABX9W733_9GAMM</name>
<dbReference type="RefSeq" id="WP_123181426.1">
    <property type="nucleotide sequence ID" value="NZ_RHGB01000002.1"/>
</dbReference>
<dbReference type="EMBL" id="RHGB01000002">
    <property type="protein sequence ID" value="RNL67203.1"/>
    <property type="molecule type" value="Genomic_DNA"/>
</dbReference>
<reference evidence="2 3" key="1">
    <citation type="submission" date="2018-10" db="EMBL/GenBank/DDBJ databases">
        <title>Draft genome sequence of Zhongshania sp. DSW25-10.</title>
        <authorList>
            <person name="Oh J."/>
        </authorList>
    </citation>
    <scope>NUCLEOTIDE SEQUENCE [LARGE SCALE GENOMIC DNA]</scope>
    <source>
        <strain evidence="2 3">DSW25-10</strain>
    </source>
</reference>
<feature type="domain" description="NYN" evidence="1">
    <location>
        <begin position="7"/>
        <end position="182"/>
    </location>
</feature>
<dbReference type="InterPro" id="IPR021139">
    <property type="entry name" value="NYN"/>
</dbReference>
<dbReference type="CDD" id="cd18722">
    <property type="entry name" value="PIN_NicB-like"/>
    <property type="match status" value="1"/>
</dbReference>
<accession>A0ABX9W733</accession>
<dbReference type="InterPro" id="IPR047140">
    <property type="entry name" value="LabA"/>
</dbReference>
<dbReference type="Proteomes" id="UP000274695">
    <property type="component" value="Unassembled WGS sequence"/>
</dbReference>
<evidence type="ECO:0000313" key="3">
    <source>
        <dbReference type="Proteomes" id="UP000274695"/>
    </source>
</evidence>
<dbReference type="PANTHER" id="PTHR35458:SF8">
    <property type="entry name" value="SLR0650 PROTEIN"/>
    <property type="match status" value="1"/>
</dbReference>
<dbReference type="Gene3D" id="3.40.50.1010">
    <property type="entry name" value="5'-nuclease"/>
    <property type="match status" value="1"/>
</dbReference>
<proteinExistence type="predicted"/>
<keyword evidence="3" id="KW-1185">Reference proteome</keyword>
<dbReference type="PANTHER" id="PTHR35458">
    <property type="entry name" value="SLR0755 PROTEIN"/>
    <property type="match status" value="1"/>
</dbReference>
<gene>
    <name evidence="2" type="ORF">D0911_02965</name>
</gene>
<evidence type="ECO:0000313" key="2">
    <source>
        <dbReference type="EMBL" id="RNL67203.1"/>
    </source>
</evidence>
<sequence>MPNKPLRTSVYIDGFNFYYGQLKSSPWKWLDLPELFDHVLGPQNVVTKVKYFTARVQPTPTDPNVHIRQDTYFRALNHHCPRVEVQYGHFLRHKVRMEHAKPPPDRVEVWKNEEKGSDVNLALHVLNDAWRNDYDCAVIVSNDSDLAEALRLVKAQHNKAIGLITPGAPTRKTSMQLKKHADFMRTIRESALRKAQLPIAIPSTNIRKPEHW</sequence>